<evidence type="ECO:0000256" key="1">
    <source>
        <dbReference type="SAM" id="SignalP"/>
    </source>
</evidence>
<evidence type="ECO:0000313" key="2">
    <source>
        <dbReference type="EMBL" id="SHK55633.1"/>
    </source>
</evidence>
<keyword evidence="1" id="KW-0732">Signal</keyword>
<dbReference type="EMBL" id="FRAF01000016">
    <property type="protein sequence ID" value="SHK55633.1"/>
    <property type="molecule type" value="Genomic_DNA"/>
</dbReference>
<feature type="signal peptide" evidence="1">
    <location>
        <begin position="1"/>
        <end position="24"/>
    </location>
</feature>
<feature type="chain" id="PRO_5013382525" description="Big-1 domain-containing protein" evidence="1">
    <location>
        <begin position="25"/>
        <end position="1323"/>
    </location>
</feature>
<dbReference type="SUPFAM" id="SSF49464">
    <property type="entry name" value="Carboxypeptidase regulatory domain-like"/>
    <property type="match status" value="1"/>
</dbReference>
<proteinExistence type="predicted"/>
<dbReference type="Proteomes" id="UP000184016">
    <property type="component" value="Unassembled WGS sequence"/>
</dbReference>
<accession>A0A1M6TF87</accession>
<evidence type="ECO:0000313" key="3">
    <source>
        <dbReference type="Proteomes" id="UP000184016"/>
    </source>
</evidence>
<reference evidence="3" key="1">
    <citation type="submission" date="2016-11" db="EMBL/GenBank/DDBJ databases">
        <authorList>
            <person name="Varghese N."/>
            <person name="Submissions S."/>
        </authorList>
    </citation>
    <scope>NUCLEOTIDE SEQUENCE [LARGE SCALE GENOMIC DNA]</scope>
    <source>
        <strain evidence="3">USBA-503</strain>
    </source>
</reference>
<evidence type="ECO:0008006" key="4">
    <source>
        <dbReference type="Google" id="ProtNLM"/>
    </source>
</evidence>
<sequence length="1323" mass="136763">MKRALTGIAAASVVLGMAVPTAFAANYSHATWHQETIKVGSSSIGFKGFDAVYAGTQTNYMPIYYLIEMLQKDGYQASWNGVNKVFSITTPSGVNVDMSQFSNPGQGTASIYLNGTLVQMTDSVVMKDPASHVNTTYMPVYFLLKVLQAIGAASQSDWNGNAETLNLVAPSRTTVTGTDSLSPIAVTGQTVGNGSDQSPAVASVNNAVTFSTTVTDANGNPVSAGTIVQFLVSTTNNLTVTDGSGNVLNSATLSAPIVIGNKTYDAYYSAPVGANGVASLEVTSNASTTNEPLYVVAQLPAESNGQYIRSNAATAEWGLPGTLVLAPLWGNQSNPDQLNFSTSSNPTQGMIPVVATLLPESGSSSSVAGKQVKFTVSASTTTSGVTPSVFITDSNGVNVLDNGIVTAGNNSYGSSVVYTATTNSNGQAIMYLNSNVPTQNNVPVNGAQVMAQVSAELVNGGSAEGDSYFQWQAQSQPAQIANISPADVLNSNSLSDKNREVAVSGSKLTISGQVQDAAGNPVPNVPLIVTDAPITSTIGADGTDSYVMDGQTYTFSNSSFDMITSDANGNFSFTVSDTVNPQEAHVKDTYYIYYAPATAGVVEGQQLPTNGLTLLTVAGSGNNGGLEVSWEPGTSVAAMGIQGGPLNSSYASLSDVPQGGTINGAVAQSNVGVHFGPYTQNGQEILPAQFPEDTLTYQLTVPQGYTMNQAFGGLQIDSSGPNSIVLQALKNTTSNLYNTLSQLPFDVTGLNVQVNYATSTMYLQSVQGYYYSNNTSSATVTPFSYDFTNGGSNQGYEIMNPNSNSQPWFSTDYQAAVNTSNWAYSSSNINGGTATLNVNVQVSDGQLQSGDQAQGGAAGSENIQFSSDSGVASLGLTVNQTGLQEYQPLIDTNSGLPSSMSIQGSAWDPTGQFLRPQTEMSFVVAPFNNYVNLAEIPQSGLDYTISSDGKADDSINDIDGMQISGSDGNFSTNVVVSQDGKVTANGQTVFDPNKYGLTSILGYSSDGSGYVIGENSSGDIVVTNGTNTVTGPALSSFLSTGSVSNPTMLTGDPMLVGASVKGSSIYLTYISGNQQEVTFSATATSSSNSNSVTENFTPIQAVTVGAWGRYSGTYTYTVTEGSQKATVTAEVTSPSGSVSSALFTPRNIVGTPDQPTNVTMTVMDEDGNPLPNADVSIIPTESPLQNVWITAVNGVALSSSVPMGSNSTSESEPTPVPLWNIGSGVIDYSSVNLPGAITATGLGSSSPVLTLTTNSQGQISLTLQDGGVTYAGLSSASGGYGVLQTSTYGQVYGASTSTPANLFVYSSNSSTSTNVVGQLPVQW</sequence>
<gene>
    <name evidence="2" type="ORF">SAMN05443507_11659</name>
</gene>
<name>A0A1M6TF87_9BACL</name>
<dbReference type="InterPro" id="IPR008969">
    <property type="entry name" value="CarboxyPept-like_regulatory"/>
</dbReference>
<dbReference type="RefSeq" id="WP_072874471.1">
    <property type="nucleotide sequence ID" value="NZ_FRAF01000016.1"/>
</dbReference>
<dbReference type="OrthoDB" id="2374334at2"/>
<dbReference type="STRING" id="1830138.SAMN05443507_11659"/>
<keyword evidence="3" id="KW-1185">Reference proteome</keyword>
<organism evidence="2 3">
    <name type="scientific">Alicyclobacillus tolerans</name>
    <dbReference type="NCBI Taxonomy" id="90970"/>
    <lineage>
        <taxon>Bacteria</taxon>
        <taxon>Bacillati</taxon>
        <taxon>Bacillota</taxon>
        <taxon>Bacilli</taxon>
        <taxon>Bacillales</taxon>
        <taxon>Alicyclobacillaceae</taxon>
        <taxon>Alicyclobacillus</taxon>
    </lineage>
</organism>
<protein>
    <recommendedName>
        <fullName evidence="4">Big-1 domain-containing protein</fullName>
    </recommendedName>
</protein>